<dbReference type="EMBL" id="CM000625">
    <property type="protein sequence ID" value="EEC44045.1"/>
    <property type="molecule type" value="Genomic_DNA"/>
</dbReference>
<evidence type="ECO:0000259" key="5">
    <source>
        <dbReference type="SMART" id="SM00415"/>
    </source>
</evidence>
<dbReference type="FunFam" id="1.10.10.10:FF:000479">
    <property type="entry name" value="Predicted protein"/>
    <property type="match status" value="1"/>
</dbReference>
<dbReference type="SUPFAM" id="SSF46785">
    <property type="entry name" value="Winged helix' DNA-binding domain"/>
    <property type="match status" value="1"/>
</dbReference>
<dbReference type="InterPro" id="IPR036388">
    <property type="entry name" value="WH-like_DNA-bd_sf"/>
</dbReference>
<dbReference type="PRINTS" id="PR00056">
    <property type="entry name" value="HSFDOMAIN"/>
</dbReference>
<dbReference type="PANTHER" id="PTHR10015">
    <property type="entry name" value="HEAT SHOCK TRANSCRIPTION FACTOR"/>
    <property type="match status" value="1"/>
</dbReference>
<dbReference type="OrthoDB" id="60033at2759"/>
<evidence type="ECO:0000256" key="4">
    <source>
        <dbReference type="RuleBase" id="RU004020"/>
    </source>
</evidence>
<dbReference type="SMART" id="SM00415">
    <property type="entry name" value="HSF"/>
    <property type="match status" value="1"/>
</dbReference>
<dbReference type="GO" id="GO:0003700">
    <property type="term" value="F:DNA-binding transcription factor activity"/>
    <property type="evidence" value="ECO:0007669"/>
    <property type="project" value="InterPro"/>
</dbReference>
<dbReference type="InterPro" id="IPR000232">
    <property type="entry name" value="HSF_DNA-bd"/>
</dbReference>
<dbReference type="Gene3D" id="1.10.10.10">
    <property type="entry name" value="Winged helix-like DNA-binding domain superfamily/Winged helix DNA-binding domain"/>
    <property type="match status" value="1"/>
</dbReference>
<dbReference type="RefSeq" id="XP_002184296.1">
    <property type="nucleotide sequence ID" value="XM_002184260.1"/>
</dbReference>
<proteinExistence type="inferred from homology"/>
<sequence length="424" mass="47866">MHYSSDGHPKTNFIDDVEQGVQTDSVVSIAKSDCCSSIRSKKKYCMDGSIDAAPNTVSSLFRTSTARITLASTGELSCMGDSEMFQTISSGQVAKPLHNRFGRAFVSHEYEDNYREAINHRNDESSTHGTPKKIYFRGGTAMHFPERLFEMLQQVEELGISHIVSWQPHGRSFLVHRPREFVSQVMPKFYRQTRFTSFQRQLNLYGFTRLSTGRDCGSYYNANFLRGCPLLCRRIVRRRIKGNGVKPVPSPTTEPDFYNMEWCEDSGPRPTFHEKPSFGICGGTAPQTSCFQQILNSSAASYDPWNITSPYHEQPGYTTQVASPEIAMSHLQIPESLLYSQQMAQCCRRSNLPTASSSSIYPWTLGRSTTTENGSNEDMVEGLRQYLPDHFVENDQALILLSSICDTEEDSLYAPVDGDVFRFL</sequence>
<comment type="similarity">
    <text evidence="4">Belongs to the HSF family.</text>
</comment>
<evidence type="ECO:0000256" key="2">
    <source>
        <dbReference type="ARBA" id="ARBA00023125"/>
    </source>
</evidence>
<dbReference type="HOGENOM" id="CLU_600789_0_0_1"/>
<organism evidence="6 7">
    <name type="scientific">Phaeodactylum tricornutum (strain CCAP 1055/1)</name>
    <dbReference type="NCBI Taxonomy" id="556484"/>
    <lineage>
        <taxon>Eukaryota</taxon>
        <taxon>Sar</taxon>
        <taxon>Stramenopiles</taxon>
        <taxon>Ochrophyta</taxon>
        <taxon>Bacillariophyta</taxon>
        <taxon>Bacillariophyceae</taxon>
        <taxon>Bacillariophycidae</taxon>
        <taxon>Naviculales</taxon>
        <taxon>Phaeodactylaceae</taxon>
        <taxon>Phaeodactylum</taxon>
    </lineage>
</organism>
<keyword evidence="2" id="KW-0238">DNA-binding</keyword>
<dbReference type="GO" id="GO:0043565">
    <property type="term" value="F:sequence-specific DNA binding"/>
    <property type="evidence" value="ECO:0007669"/>
    <property type="project" value="InterPro"/>
</dbReference>
<dbReference type="Proteomes" id="UP000000759">
    <property type="component" value="Chromosome 23"/>
</dbReference>
<comment type="subcellular location">
    <subcellularLocation>
        <location evidence="1">Nucleus</location>
    </subcellularLocation>
</comment>
<keyword evidence="3" id="KW-0539">Nucleus</keyword>
<reference evidence="6 7" key="1">
    <citation type="journal article" date="2008" name="Nature">
        <title>The Phaeodactylum genome reveals the evolutionary history of diatom genomes.</title>
        <authorList>
            <person name="Bowler C."/>
            <person name="Allen A.E."/>
            <person name="Badger J.H."/>
            <person name="Grimwood J."/>
            <person name="Jabbari K."/>
            <person name="Kuo A."/>
            <person name="Maheswari U."/>
            <person name="Martens C."/>
            <person name="Maumus F."/>
            <person name="Otillar R.P."/>
            <person name="Rayko E."/>
            <person name="Salamov A."/>
            <person name="Vandepoele K."/>
            <person name="Beszteri B."/>
            <person name="Gruber A."/>
            <person name="Heijde M."/>
            <person name="Katinka M."/>
            <person name="Mock T."/>
            <person name="Valentin K."/>
            <person name="Verret F."/>
            <person name="Berges J.A."/>
            <person name="Brownlee C."/>
            <person name="Cadoret J.P."/>
            <person name="Chiovitti A."/>
            <person name="Choi C.J."/>
            <person name="Coesel S."/>
            <person name="De Martino A."/>
            <person name="Detter J.C."/>
            <person name="Durkin C."/>
            <person name="Falciatore A."/>
            <person name="Fournet J."/>
            <person name="Haruta M."/>
            <person name="Huysman M.J."/>
            <person name="Jenkins B.D."/>
            <person name="Jiroutova K."/>
            <person name="Jorgensen R.E."/>
            <person name="Joubert Y."/>
            <person name="Kaplan A."/>
            <person name="Kroger N."/>
            <person name="Kroth P.G."/>
            <person name="La Roche J."/>
            <person name="Lindquist E."/>
            <person name="Lommer M."/>
            <person name="Martin-Jezequel V."/>
            <person name="Lopez P.J."/>
            <person name="Lucas S."/>
            <person name="Mangogna M."/>
            <person name="McGinnis K."/>
            <person name="Medlin L.K."/>
            <person name="Montsant A."/>
            <person name="Oudot-Le Secq M.P."/>
            <person name="Napoli C."/>
            <person name="Obornik M."/>
            <person name="Parker M.S."/>
            <person name="Petit J.L."/>
            <person name="Porcel B.M."/>
            <person name="Poulsen N."/>
            <person name="Robison M."/>
            <person name="Rychlewski L."/>
            <person name="Rynearson T.A."/>
            <person name="Schmutz J."/>
            <person name="Shapiro H."/>
            <person name="Siaut M."/>
            <person name="Stanley M."/>
            <person name="Sussman M.R."/>
            <person name="Taylor A.R."/>
            <person name="Vardi A."/>
            <person name="von Dassow P."/>
            <person name="Vyverman W."/>
            <person name="Willis A."/>
            <person name="Wyrwicz L.S."/>
            <person name="Rokhsar D.S."/>
            <person name="Weissenbach J."/>
            <person name="Armbrust E.V."/>
            <person name="Green B.R."/>
            <person name="Van de Peer Y."/>
            <person name="Grigoriev I.V."/>
        </authorList>
    </citation>
    <scope>NUCLEOTIDE SEQUENCE [LARGE SCALE GENOMIC DNA]</scope>
    <source>
        <strain evidence="6 7">CCAP 1055/1</strain>
    </source>
</reference>
<dbReference type="PANTHER" id="PTHR10015:SF206">
    <property type="entry name" value="HSF-TYPE DNA-BINDING DOMAIN-CONTAINING PROTEIN"/>
    <property type="match status" value="1"/>
</dbReference>
<dbReference type="AlphaFoldDB" id="B7GB23"/>
<dbReference type="Pfam" id="PF00447">
    <property type="entry name" value="HSF_DNA-bind"/>
    <property type="match status" value="1"/>
</dbReference>
<dbReference type="KEGG" id="pti:PHATRDRAFT_49566"/>
<dbReference type="GO" id="GO:0005634">
    <property type="term" value="C:nucleus"/>
    <property type="evidence" value="ECO:0007669"/>
    <property type="project" value="UniProtKB-SubCell"/>
</dbReference>
<evidence type="ECO:0000256" key="1">
    <source>
        <dbReference type="ARBA" id="ARBA00004123"/>
    </source>
</evidence>
<feature type="domain" description="HSF-type DNA-binding" evidence="5">
    <location>
        <begin position="140"/>
        <end position="238"/>
    </location>
</feature>
<dbReference type="PaxDb" id="2850-Phatr49566"/>
<evidence type="ECO:0000313" key="6">
    <source>
        <dbReference type="EMBL" id="EEC44045.1"/>
    </source>
</evidence>
<evidence type="ECO:0000256" key="3">
    <source>
        <dbReference type="ARBA" id="ARBA00023242"/>
    </source>
</evidence>
<dbReference type="InterPro" id="IPR036390">
    <property type="entry name" value="WH_DNA-bd_sf"/>
</dbReference>
<dbReference type="InParanoid" id="B7GB23"/>
<dbReference type="eggNOG" id="KOG0627">
    <property type="taxonomic scope" value="Eukaryota"/>
</dbReference>
<reference evidence="7" key="2">
    <citation type="submission" date="2008-08" db="EMBL/GenBank/DDBJ databases">
        <authorList>
            <consortium name="Diatom Consortium"/>
            <person name="Grigoriev I."/>
            <person name="Grimwood J."/>
            <person name="Kuo A."/>
            <person name="Otillar R.P."/>
            <person name="Salamov A."/>
            <person name="Detter J.C."/>
            <person name="Lindquist E."/>
            <person name="Shapiro H."/>
            <person name="Lucas S."/>
            <person name="Glavina del Rio T."/>
            <person name="Pitluck S."/>
            <person name="Rokhsar D."/>
            <person name="Bowler C."/>
        </authorList>
    </citation>
    <scope>GENOME REANNOTATION</scope>
    <source>
        <strain evidence="7">CCAP 1055/1</strain>
    </source>
</reference>
<gene>
    <name evidence="6" type="ORF">PHATRDRAFT_49566</name>
</gene>
<accession>B7GB23</accession>
<dbReference type="GeneID" id="7198189"/>
<evidence type="ECO:0000313" key="7">
    <source>
        <dbReference type="Proteomes" id="UP000000759"/>
    </source>
</evidence>
<name>B7GB23_PHATC</name>
<keyword evidence="7" id="KW-1185">Reference proteome</keyword>
<protein>
    <recommendedName>
        <fullName evidence="5">HSF-type DNA-binding domain-containing protein</fullName>
    </recommendedName>
</protein>